<dbReference type="Gene3D" id="2.60.120.920">
    <property type="match status" value="1"/>
</dbReference>
<evidence type="ECO:0000256" key="5">
    <source>
        <dbReference type="ARBA" id="ARBA00022729"/>
    </source>
</evidence>
<keyword evidence="4" id="KW-0479">Metal-binding</keyword>
<evidence type="ECO:0000313" key="15">
    <source>
        <dbReference type="Ensembl" id="ENSPEMP00000033895.1"/>
    </source>
</evidence>
<dbReference type="InterPro" id="IPR013320">
    <property type="entry name" value="ConA-like_dom_sf"/>
</dbReference>
<dbReference type="Pfam" id="PF22705">
    <property type="entry name" value="C2-set_3"/>
    <property type="match status" value="1"/>
</dbReference>
<dbReference type="InterPro" id="IPR003877">
    <property type="entry name" value="SPRY_dom"/>
</dbReference>
<keyword evidence="6" id="KW-0863">Zinc-finger</keyword>
<evidence type="ECO:0000256" key="7">
    <source>
        <dbReference type="ARBA" id="ARBA00022833"/>
    </source>
</evidence>
<dbReference type="GO" id="GO:0001817">
    <property type="term" value="P:regulation of cytokine production"/>
    <property type="evidence" value="ECO:0007669"/>
    <property type="project" value="TreeGrafter"/>
</dbReference>
<name>A0A8C8UKB0_PERMB</name>
<evidence type="ECO:0000256" key="12">
    <source>
        <dbReference type="SAM" id="Phobius"/>
    </source>
</evidence>
<evidence type="ECO:0000259" key="13">
    <source>
        <dbReference type="PROSITE" id="PS50188"/>
    </source>
</evidence>
<accession>A0A8C8UKB0</accession>
<reference evidence="15" key="2">
    <citation type="submission" date="2025-08" db="UniProtKB">
        <authorList>
            <consortium name="Ensembl"/>
        </authorList>
    </citation>
    <scope>IDENTIFICATION</scope>
</reference>
<dbReference type="AlphaFoldDB" id="A0A8C8UKB0"/>
<dbReference type="PROSITE" id="PS50188">
    <property type="entry name" value="B302_SPRY"/>
    <property type="match status" value="1"/>
</dbReference>
<evidence type="ECO:0000256" key="4">
    <source>
        <dbReference type="ARBA" id="ARBA00022723"/>
    </source>
</evidence>
<dbReference type="InterPro" id="IPR050504">
    <property type="entry name" value="IgSF_BTN/MOG"/>
</dbReference>
<dbReference type="SUPFAM" id="SSF48726">
    <property type="entry name" value="Immunoglobulin"/>
    <property type="match status" value="2"/>
</dbReference>
<feature type="domain" description="B30.2/SPRY" evidence="13">
    <location>
        <begin position="282"/>
        <end position="472"/>
    </location>
</feature>
<reference evidence="15" key="3">
    <citation type="submission" date="2025-09" db="UniProtKB">
        <authorList>
            <consortium name="Ensembl"/>
        </authorList>
    </citation>
    <scope>IDENTIFICATION</scope>
</reference>
<evidence type="ECO:0000256" key="6">
    <source>
        <dbReference type="ARBA" id="ARBA00022771"/>
    </source>
</evidence>
<reference evidence="15 16" key="1">
    <citation type="submission" date="2018-10" db="EMBL/GenBank/DDBJ databases">
        <title>Improved assembly of the deer mouse Peromyscus maniculatus genome.</title>
        <authorList>
            <person name="Lassance J.-M."/>
            <person name="Hoekstra H.E."/>
        </authorList>
    </citation>
    <scope>NUCLEOTIDE SEQUENCE [LARGE SCALE GENOMIC DNA]</scope>
</reference>
<dbReference type="FunFam" id="2.60.120.920:FF:000040">
    <property type="entry name" value="Ret finger protein-like 4A"/>
    <property type="match status" value="1"/>
</dbReference>
<dbReference type="PANTHER" id="PTHR24100:SF64">
    <property type="entry name" value="BUTYROPHILIN, SUBFAMILY 3, MEMBER A3-RELATED"/>
    <property type="match status" value="1"/>
</dbReference>
<dbReference type="CDD" id="cd13733">
    <property type="entry name" value="SPRY_PRY_C-I_1"/>
    <property type="match status" value="1"/>
</dbReference>
<dbReference type="SMART" id="SM00449">
    <property type="entry name" value="SPRY"/>
    <property type="match status" value="1"/>
</dbReference>
<dbReference type="InterPro" id="IPR001870">
    <property type="entry name" value="B30.2/SPRY"/>
</dbReference>
<dbReference type="FunFam" id="2.60.40.10:FF:000088">
    <property type="entry name" value="Butyrophilin subfamily 1 member A1"/>
    <property type="match status" value="1"/>
</dbReference>
<evidence type="ECO:0000256" key="10">
    <source>
        <dbReference type="ARBA" id="ARBA00023157"/>
    </source>
</evidence>
<dbReference type="CDD" id="cd05713">
    <property type="entry name" value="IgV_MOG_like"/>
    <property type="match status" value="1"/>
</dbReference>
<evidence type="ECO:0000256" key="2">
    <source>
        <dbReference type="ARBA" id="ARBA00007591"/>
    </source>
</evidence>
<dbReference type="Pfam" id="PF00622">
    <property type="entry name" value="SPRY"/>
    <property type="match status" value="1"/>
</dbReference>
<evidence type="ECO:0000259" key="14">
    <source>
        <dbReference type="PROSITE" id="PS50835"/>
    </source>
</evidence>
<dbReference type="InterPro" id="IPR013106">
    <property type="entry name" value="Ig_V-set"/>
</dbReference>
<dbReference type="FunFam" id="2.60.40.10:FF:000208">
    <property type="entry name" value="Butyrophilin subfamily 1 member A1"/>
    <property type="match status" value="1"/>
</dbReference>
<evidence type="ECO:0000256" key="1">
    <source>
        <dbReference type="ARBA" id="ARBA00004479"/>
    </source>
</evidence>
<keyword evidence="5" id="KW-0732">Signal</keyword>
<dbReference type="Pfam" id="PF07686">
    <property type="entry name" value="V-set"/>
    <property type="match status" value="1"/>
</dbReference>
<dbReference type="SMART" id="SM00409">
    <property type="entry name" value="IG"/>
    <property type="match status" value="1"/>
</dbReference>
<dbReference type="InterPro" id="IPR013783">
    <property type="entry name" value="Ig-like_fold"/>
</dbReference>
<dbReference type="InterPro" id="IPR043136">
    <property type="entry name" value="B30.2/SPRY_sf"/>
</dbReference>
<dbReference type="GO" id="GO:0005737">
    <property type="term" value="C:cytoplasm"/>
    <property type="evidence" value="ECO:0007669"/>
    <property type="project" value="UniProtKB-ARBA"/>
</dbReference>
<dbReference type="GO" id="GO:0050852">
    <property type="term" value="P:T cell receptor signaling pathway"/>
    <property type="evidence" value="ECO:0007669"/>
    <property type="project" value="TreeGrafter"/>
</dbReference>
<comment type="similarity">
    <text evidence="2">Belongs to the immunoglobulin superfamily. BTN/MOG family.</text>
</comment>
<feature type="domain" description="Ig-like" evidence="14">
    <location>
        <begin position="14"/>
        <end position="121"/>
    </location>
</feature>
<evidence type="ECO:0000313" key="16">
    <source>
        <dbReference type="Proteomes" id="UP000694547"/>
    </source>
</evidence>
<organism evidence="15 16">
    <name type="scientific">Peromyscus maniculatus bairdii</name>
    <name type="common">Prairie deer mouse</name>
    <dbReference type="NCBI Taxonomy" id="230844"/>
    <lineage>
        <taxon>Eukaryota</taxon>
        <taxon>Metazoa</taxon>
        <taxon>Chordata</taxon>
        <taxon>Craniata</taxon>
        <taxon>Vertebrata</taxon>
        <taxon>Euteleostomi</taxon>
        <taxon>Mammalia</taxon>
        <taxon>Eutheria</taxon>
        <taxon>Euarchontoglires</taxon>
        <taxon>Glires</taxon>
        <taxon>Rodentia</taxon>
        <taxon>Myomorpha</taxon>
        <taxon>Muroidea</taxon>
        <taxon>Cricetidae</taxon>
        <taxon>Neotominae</taxon>
        <taxon>Peromyscus</taxon>
    </lineage>
</organism>
<dbReference type="SMART" id="SM00406">
    <property type="entry name" value="IGv"/>
    <property type="match status" value="1"/>
</dbReference>
<keyword evidence="8 12" id="KW-1133">Transmembrane helix</keyword>
<sequence length="518" mass="58173">NKVPVSMCLGICLPLTGTSVSTEEFLVFGPSEPIVAAPGGEAILPCSLFPVMSVENMEELRWFRSRFSEAVFVYRDQEEKKEEQLAEYSGRTWLVKDQFHQGKAAVRIRNVQVSDSGIYVCFFKRGLFYEEAILELRVAVMGSVPEVHIKGPEDGGVCVVCMTSGWHPKPQVQWRDSRGERLPASSENHIEDDEGLFSMKTTLVVRDSSLGNVTCSTFNPILGQEKAMAMFIPEPFFPQASPWMPAFAVSVTMMGLLVLGSCCLFRREHSSKLQLRQEWENLRREQEPFQKKKEAALKTTRSVTLDPDSAHANLAISQDRMSVTKKDTDMHLDGPFSVLGTEGISSGRHYWEVKIKNGYSSKWTLGVWREDVEKQGWYSECPKRGFWTVGRTSSGYWAYIDSGRASLSLRQVPQSVGVFVDYSEGDISFYNMSDMSHIFSFHEASFSGTLFPYFRLESGDVSMILSSEEFPVPISILPSLKESLCSQREGLTLGSRVVDSLPEEESQFLPLPSDTLPP</sequence>
<keyword evidence="3 12" id="KW-0812">Transmembrane</keyword>
<keyword evidence="11" id="KW-0393">Immunoglobulin domain</keyword>
<dbReference type="Ensembl" id="ENSPEMT00000036411.1">
    <property type="protein sequence ID" value="ENSPEMP00000033895.1"/>
    <property type="gene ID" value="ENSPEMG00000011748.2"/>
</dbReference>
<dbReference type="GO" id="GO:0008270">
    <property type="term" value="F:zinc ion binding"/>
    <property type="evidence" value="ECO:0007669"/>
    <property type="project" value="UniProtKB-KW"/>
</dbReference>
<dbReference type="GO" id="GO:0005102">
    <property type="term" value="F:signaling receptor binding"/>
    <property type="evidence" value="ECO:0007669"/>
    <property type="project" value="TreeGrafter"/>
</dbReference>
<protein>
    <recommendedName>
        <fullName evidence="17">Butyrophilin subfamily 1 member A1-like</fullName>
    </recommendedName>
</protein>
<keyword evidence="10" id="KW-1015">Disulfide bond</keyword>
<comment type="subcellular location">
    <subcellularLocation>
        <location evidence="1">Membrane</location>
        <topology evidence="1">Single-pass type I membrane protein</topology>
    </subcellularLocation>
</comment>
<keyword evidence="9 12" id="KW-0472">Membrane</keyword>
<dbReference type="InterPro" id="IPR053896">
    <property type="entry name" value="BTN3A2-like_Ig-C"/>
</dbReference>
<keyword evidence="16" id="KW-1185">Reference proteome</keyword>
<dbReference type="PANTHER" id="PTHR24100">
    <property type="entry name" value="BUTYROPHILIN"/>
    <property type="match status" value="1"/>
</dbReference>
<dbReference type="Proteomes" id="UP000694547">
    <property type="component" value="Chromosome 21"/>
</dbReference>
<evidence type="ECO:0000256" key="8">
    <source>
        <dbReference type="ARBA" id="ARBA00022989"/>
    </source>
</evidence>
<feature type="transmembrane region" description="Helical" evidence="12">
    <location>
        <begin position="243"/>
        <end position="265"/>
    </location>
</feature>
<dbReference type="PROSITE" id="PS50835">
    <property type="entry name" value="IG_LIKE"/>
    <property type="match status" value="2"/>
</dbReference>
<dbReference type="InterPro" id="IPR007110">
    <property type="entry name" value="Ig-like_dom"/>
</dbReference>
<proteinExistence type="inferred from homology"/>
<evidence type="ECO:0008006" key="17">
    <source>
        <dbReference type="Google" id="ProtNLM"/>
    </source>
</evidence>
<dbReference type="InterPro" id="IPR003599">
    <property type="entry name" value="Ig_sub"/>
</dbReference>
<dbReference type="PRINTS" id="PR01407">
    <property type="entry name" value="BUTYPHLNCDUF"/>
</dbReference>
<evidence type="ECO:0000256" key="11">
    <source>
        <dbReference type="ARBA" id="ARBA00023319"/>
    </source>
</evidence>
<dbReference type="SUPFAM" id="SSF49899">
    <property type="entry name" value="Concanavalin A-like lectins/glucanases"/>
    <property type="match status" value="1"/>
</dbReference>
<dbReference type="GO" id="GO:0009897">
    <property type="term" value="C:external side of plasma membrane"/>
    <property type="evidence" value="ECO:0007669"/>
    <property type="project" value="TreeGrafter"/>
</dbReference>
<keyword evidence="7" id="KW-0862">Zinc</keyword>
<dbReference type="GeneTree" id="ENSGT00940000162450"/>
<evidence type="ECO:0000256" key="9">
    <source>
        <dbReference type="ARBA" id="ARBA00023136"/>
    </source>
</evidence>
<dbReference type="InterPro" id="IPR036179">
    <property type="entry name" value="Ig-like_dom_sf"/>
</dbReference>
<dbReference type="Gene3D" id="2.60.40.10">
    <property type="entry name" value="Immunoglobulins"/>
    <property type="match status" value="2"/>
</dbReference>
<feature type="domain" description="Ig-like" evidence="14">
    <location>
        <begin position="145"/>
        <end position="229"/>
    </location>
</feature>
<dbReference type="InterPro" id="IPR003879">
    <property type="entry name" value="Butyrophylin_SPRY"/>
</dbReference>
<evidence type="ECO:0000256" key="3">
    <source>
        <dbReference type="ARBA" id="ARBA00022692"/>
    </source>
</evidence>